<dbReference type="STRING" id="1612308.SAMN05444581_107195"/>
<keyword evidence="1 4" id="KW-0812">Transmembrane</keyword>
<feature type="transmembrane region" description="Helical" evidence="4">
    <location>
        <begin position="119"/>
        <end position="141"/>
    </location>
</feature>
<dbReference type="InterPro" id="IPR036259">
    <property type="entry name" value="MFS_trans_sf"/>
</dbReference>
<feature type="transmembrane region" description="Helical" evidence="4">
    <location>
        <begin position="257"/>
        <end position="282"/>
    </location>
</feature>
<proteinExistence type="predicted"/>
<dbReference type="SUPFAM" id="SSF103473">
    <property type="entry name" value="MFS general substrate transporter"/>
    <property type="match status" value="1"/>
</dbReference>
<dbReference type="GO" id="GO:0022857">
    <property type="term" value="F:transmembrane transporter activity"/>
    <property type="evidence" value="ECO:0007669"/>
    <property type="project" value="InterPro"/>
</dbReference>
<organism evidence="5 6">
    <name type="scientific">Methylocapsa palsarum</name>
    <dbReference type="NCBI Taxonomy" id="1612308"/>
    <lineage>
        <taxon>Bacteria</taxon>
        <taxon>Pseudomonadati</taxon>
        <taxon>Pseudomonadota</taxon>
        <taxon>Alphaproteobacteria</taxon>
        <taxon>Hyphomicrobiales</taxon>
        <taxon>Beijerinckiaceae</taxon>
        <taxon>Methylocapsa</taxon>
    </lineage>
</organism>
<dbReference type="InterPro" id="IPR011701">
    <property type="entry name" value="MFS"/>
</dbReference>
<dbReference type="PANTHER" id="PTHR23534:SF1">
    <property type="entry name" value="MAJOR FACILITATOR SUPERFAMILY PROTEIN"/>
    <property type="match status" value="1"/>
</dbReference>
<evidence type="ECO:0000313" key="5">
    <source>
        <dbReference type="EMBL" id="SFK41006.1"/>
    </source>
</evidence>
<sequence>MAAGFAFAVLSQILANTMLPLGGAFLSSDPSLATMPYAAFLVGAAAATFPASLLLDAFGRRAAFALGASLGAAGGLTILWALAHHQFFTFVLGAFWLGIANGFSLFYRHAAAMLAPGRPAAAIAVVFGSAAAAGLLAPTLAALAEQIAAPHLFAGLAGLSTIAQLCALIAAMRLPPRTSPLEHIPIGLNPSNRQEYARAFDSGAISDRSHDFMRSESALEHQVAPNRPLDWRVFACASIAGGLAWFAMAALMAAAPLAMAGCGFASTIVVGAIAWHVVAMYAPTLIFARLPSGLAPAWPAFAGAIVVALAAALFRFSTTPASFSASLVLLGIGWSFATTGATLWIHRGGHPGPWVLPAHDFILFASAVAGAVFAGRIVF</sequence>
<dbReference type="Pfam" id="PF07690">
    <property type="entry name" value="MFS_1"/>
    <property type="match status" value="1"/>
</dbReference>
<feature type="transmembrane region" description="Helical" evidence="4">
    <location>
        <begin position="87"/>
        <end position="107"/>
    </location>
</feature>
<keyword evidence="6" id="KW-1185">Reference proteome</keyword>
<evidence type="ECO:0000256" key="2">
    <source>
        <dbReference type="ARBA" id="ARBA00022989"/>
    </source>
</evidence>
<protein>
    <submittedName>
        <fullName evidence="5">Major Facilitator Superfamily protein</fullName>
    </submittedName>
</protein>
<feature type="transmembrane region" description="Helical" evidence="4">
    <location>
        <begin position="294"/>
        <end position="317"/>
    </location>
</feature>
<name>A0A1I3ZBN1_9HYPH</name>
<evidence type="ECO:0000313" key="6">
    <source>
        <dbReference type="Proteomes" id="UP000198755"/>
    </source>
</evidence>
<evidence type="ECO:0000256" key="4">
    <source>
        <dbReference type="SAM" id="Phobius"/>
    </source>
</evidence>
<reference evidence="5 6" key="1">
    <citation type="submission" date="2016-10" db="EMBL/GenBank/DDBJ databases">
        <authorList>
            <person name="de Groot N.N."/>
        </authorList>
    </citation>
    <scope>NUCLEOTIDE SEQUENCE [LARGE SCALE GENOMIC DNA]</scope>
    <source>
        <strain evidence="5 6">NE2</strain>
    </source>
</reference>
<dbReference type="Gene3D" id="1.20.1250.20">
    <property type="entry name" value="MFS general substrate transporter like domains"/>
    <property type="match status" value="1"/>
</dbReference>
<keyword evidence="2 4" id="KW-1133">Transmembrane helix</keyword>
<dbReference type="Proteomes" id="UP000198755">
    <property type="component" value="Unassembled WGS sequence"/>
</dbReference>
<evidence type="ECO:0000256" key="1">
    <source>
        <dbReference type="ARBA" id="ARBA00022692"/>
    </source>
</evidence>
<feature type="transmembrane region" description="Helical" evidence="4">
    <location>
        <begin position="147"/>
        <end position="171"/>
    </location>
</feature>
<dbReference type="AlphaFoldDB" id="A0A1I3ZBN1"/>
<dbReference type="PANTHER" id="PTHR23534">
    <property type="entry name" value="MFS PERMEASE"/>
    <property type="match status" value="1"/>
</dbReference>
<feature type="transmembrane region" description="Helical" evidence="4">
    <location>
        <begin position="62"/>
        <end position="81"/>
    </location>
</feature>
<feature type="transmembrane region" description="Helical" evidence="4">
    <location>
        <begin position="34"/>
        <end position="55"/>
    </location>
</feature>
<accession>A0A1I3ZBN1</accession>
<dbReference type="EMBL" id="FOSN01000007">
    <property type="protein sequence ID" value="SFK41006.1"/>
    <property type="molecule type" value="Genomic_DNA"/>
</dbReference>
<keyword evidence="3 4" id="KW-0472">Membrane</keyword>
<feature type="transmembrane region" description="Helical" evidence="4">
    <location>
        <begin position="323"/>
        <end position="346"/>
    </location>
</feature>
<gene>
    <name evidence="5" type="ORF">SAMN05444581_107195</name>
</gene>
<evidence type="ECO:0000256" key="3">
    <source>
        <dbReference type="ARBA" id="ARBA00023136"/>
    </source>
</evidence>
<feature type="transmembrane region" description="Helical" evidence="4">
    <location>
        <begin position="358"/>
        <end position="378"/>
    </location>
</feature>